<dbReference type="CDD" id="cd11378">
    <property type="entry name" value="DUF296"/>
    <property type="match status" value="1"/>
</dbReference>
<dbReference type="PROSITE" id="PS51742">
    <property type="entry name" value="PPC"/>
    <property type="match status" value="1"/>
</dbReference>
<keyword evidence="2" id="KW-0238">DNA-binding</keyword>
<sequence length="132" mass="14504">MQLFAVRLQANQDLKQELREFVQKNQIKAGCILTGIGSLQQAVIRFANQPNVVPLTEYFEIISLSGTLSIYGIHLHIAIADANGKVLGGHLSDGSIIYTTAEIVLAEATHLTFLRTPDPQTGYQELEIAQNQ</sequence>
<dbReference type="PANTHER" id="PTHR34988">
    <property type="entry name" value="PROTEIN, PUTATIVE-RELATED"/>
    <property type="match status" value="1"/>
</dbReference>
<accession>A0A7C3PQ26</accession>
<feature type="domain" description="PPC" evidence="1">
    <location>
        <begin position="1"/>
        <end position="129"/>
    </location>
</feature>
<protein>
    <submittedName>
        <fullName evidence="2">DNA-binding protein</fullName>
    </submittedName>
</protein>
<dbReference type="PANTHER" id="PTHR34988:SF1">
    <property type="entry name" value="DNA-BINDING PROTEIN"/>
    <property type="match status" value="1"/>
</dbReference>
<evidence type="ECO:0000313" key="2">
    <source>
        <dbReference type="EMBL" id="HFM98481.1"/>
    </source>
</evidence>
<reference evidence="2" key="1">
    <citation type="journal article" date="2020" name="mSystems">
        <title>Genome- and Community-Level Interaction Insights into Carbon Utilization and Element Cycling Functions of Hydrothermarchaeota in Hydrothermal Sediment.</title>
        <authorList>
            <person name="Zhou Z."/>
            <person name="Liu Y."/>
            <person name="Xu W."/>
            <person name="Pan J."/>
            <person name="Luo Z.H."/>
            <person name="Li M."/>
        </authorList>
    </citation>
    <scope>NUCLEOTIDE SEQUENCE [LARGE SCALE GENOMIC DNA]</scope>
    <source>
        <strain evidence="2">SpSt-418</strain>
    </source>
</reference>
<dbReference type="GO" id="GO:0003677">
    <property type="term" value="F:DNA binding"/>
    <property type="evidence" value="ECO:0007669"/>
    <property type="project" value="UniProtKB-KW"/>
</dbReference>
<dbReference type="Pfam" id="PF03479">
    <property type="entry name" value="PCC"/>
    <property type="match status" value="1"/>
</dbReference>
<comment type="caution">
    <text evidence="2">The sequence shown here is derived from an EMBL/GenBank/DDBJ whole genome shotgun (WGS) entry which is preliminary data.</text>
</comment>
<dbReference type="EMBL" id="DSRU01000173">
    <property type="protein sequence ID" value="HFM98481.1"/>
    <property type="molecule type" value="Genomic_DNA"/>
</dbReference>
<dbReference type="AlphaFoldDB" id="A0A7C3PQ26"/>
<dbReference type="SUPFAM" id="SSF117856">
    <property type="entry name" value="AF0104/ALDC/Ptd012-like"/>
    <property type="match status" value="1"/>
</dbReference>
<evidence type="ECO:0000259" key="1">
    <source>
        <dbReference type="PROSITE" id="PS51742"/>
    </source>
</evidence>
<dbReference type="Gene3D" id="3.30.1330.80">
    <property type="entry name" value="Hypothetical protein, similar to alpha- acetolactate decarboxylase, domain 2"/>
    <property type="match status" value="1"/>
</dbReference>
<gene>
    <name evidence="2" type="ORF">ENR64_12130</name>
</gene>
<name>A0A7C3PQ26_9CYAN</name>
<dbReference type="InterPro" id="IPR005175">
    <property type="entry name" value="PPC_dom"/>
</dbReference>
<proteinExistence type="predicted"/>
<organism evidence="2">
    <name type="scientific">Oscillatoriales cyanobacterium SpSt-418</name>
    <dbReference type="NCBI Taxonomy" id="2282169"/>
    <lineage>
        <taxon>Bacteria</taxon>
        <taxon>Bacillati</taxon>
        <taxon>Cyanobacteriota</taxon>
        <taxon>Cyanophyceae</taxon>
        <taxon>Oscillatoriophycideae</taxon>
        <taxon>Oscillatoriales</taxon>
    </lineage>
</organism>